<proteinExistence type="predicted"/>
<dbReference type="EMBL" id="NRSG01000099">
    <property type="protein sequence ID" value="MBK1659403.1"/>
    <property type="molecule type" value="Genomic_DNA"/>
</dbReference>
<gene>
    <name evidence="1" type="ORF">CKO45_14275</name>
</gene>
<sequence>MAVRSLQVTGVLPASMAENSGAADWAATLDLSGDLAGLSRVEILGRDALFLAAAVLPGLPAITLSPGGTVDYEAFVAAGRPPVLEFALRFVFEDGEVVDDPTPRSVAVLDRDDTPPTALAFATGGALLAGVIGAPIGTLRVTDPDSAGPFQFSVLPEDEWRFEVVGDLLKLKDGISLGLDDMPLRPLIVTVSDGRQAAAFQLDLRVADPWSPVTLLPPGETRAGLQMMDGDTALAIRESRSIARVDALADGGLVLTAQDGTQAALPAVHRTQFLDGFQDAGPASPGVRAAALVQAGFGQAADPLLLAALTDAVGKGTGWTELGLGLVGSLATASAEVAVTTLMQNALGRAPTAEEMALHAGRLASGSSIGQVAVDIALSSESLARQPATGVWVADPLGEDGGWRGGKGGLLAPAAPPAAPPLADPVPAAALQDLVWLL</sequence>
<evidence type="ECO:0000313" key="2">
    <source>
        <dbReference type="Proteomes" id="UP000697995"/>
    </source>
</evidence>
<organism evidence="1 2">
    <name type="scientific">Paracraurococcus ruber</name>
    <dbReference type="NCBI Taxonomy" id="77675"/>
    <lineage>
        <taxon>Bacteria</taxon>
        <taxon>Pseudomonadati</taxon>
        <taxon>Pseudomonadota</taxon>
        <taxon>Alphaproteobacteria</taxon>
        <taxon>Acetobacterales</taxon>
        <taxon>Roseomonadaceae</taxon>
        <taxon>Paracraurococcus</taxon>
    </lineage>
</organism>
<evidence type="ECO:0000313" key="1">
    <source>
        <dbReference type="EMBL" id="MBK1659403.1"/>
    </source>
</evidence>
<accession>A0ABS1CYM9</accession>
<protein>
    <recommendedName>
        <fullName evidence="3">DUF4214 domain-containing protein</fullName>
    </recommendedName>
</protein>
<comment type="caution">
    <text evidence="1">The sequence shown here is derived from an EMBL/GenBank/DDBJ whole genome shotgun (WGS) entry which is preliminary data.</text>
</comment>
<reference evidence="1 2" key="1">
    <citation type="journal article" date="2020" name="Microorganisms">
        <title>Osmotic Adaptation and Compatible Solute Biosynthesis of Phototrophic Bacteria as Revealed from Genome Analyses.</title>
        <authorList>
            <person name="Imhoff J.F."/>
            <person name="Rahn T."/>
            <person name="Kunzel S."/>
            <person name="Keller A."/>
            <person name="Neulinger S.C."/>
        </authorList>
    </citation>
    <scope>NUCLEOTIDE SEQUENCE [LARGE SCALE GENOMIC DNA]</scope>
    <source>
        <strain evidence="1 2">DSM 15382</strain>
    </source>
</reference>
<keyword evidence="2" id="KW-1185">Reference proteome</keyword>
<name>A0ABS1CYM9_9PROT</name>
<evidence type="ECO:0008006" key="3">
    <source>
        <dbReference type="Google" id="ProtNLM"/>
    </source>
</evidence>
<dbReference type="Proteomes" id="UP000697995">
    <property type="component" value="Unassembled WGS sequence"/>
</dbReference>